<keyword evidence="5" id="KW-1185">Reference proteome</keyword>
<gene>
    <name evidence="4" type="ORF">H8S62_10055</name>
</gene>
<reference evidence="4" key="1">
    <citation type="submission" date="2020-08" db="EMBL/GenBank/DDBJ databases">
        <title>Genome public.</title>
        <authorList>
            <person name="Liu C."/>
            <person name="Sun Q."/>
        </authorList>
    </citation>
    <scope>NUCLEOTIDE SEQUENCE</scope>
    <source>
        <strain evidence="4">NSJ-52</strain>
    </source>
</reference>
<dbReference type="RefSeq" id="WP_173023859.1">
    <property type="nucleotide sequence ID" value="NZ_JACOPQ010000007.1"/>
</dbReference>
<protein>
    <submittedName>
        <fullName evidence="4">RbsD or FucU transport</fullName>
    </submittedName>
</protein>
<comment type="caution">
    <text evidence="4">The sequence shown here is derived from an EMBL/GenBank/DDBJ whole genome shotgun (WGS) entry which is preliminary data.</text>
</comment>
<dbReference type="GO" id="GO:0042806">
    <property type="term" value="F:fucose binding"/>
    <property type="evidence" value="ECO:0007669"/>
    <property type="project" value="TreeGrafter"/>
</dbReference>
<dbReference type="Pfam" id="PF05025">
    <property type="entry name" value="RbsD_FucU"/>
    <property type="match status" value="1"/>
</dbReference>
<dbReference type="EMBL" id="JACOPQ010000007">
    <property type="protein sequence ID" value="MBC5737345.1"/>
    <property type="molecule type" value="Genomic_DNA"/>
</dbReference>
<keyword evidence="2" id="KW-0413">Isomerase</keyword>
<dbReference type="GO" id="GO:0062193">
    <property type="term" value="F:D-ribose pyranase activity"/>
    <property type="evidence" value="ECO:0007669"/>
    <property type="project" value="UniProtKB-EC"/>
</dbReference>
<sequence>MLTGNCIHPGLIRILSRCGHGDKVLIADGNYPLASKSGGAEKVWLGLKPGLPTVTDVLEVLQSVVNVEKAEVMEPEDGTTPEIFDAFERALPGLTLERLNRYGFYDACCESPVQLAISTGEKRTFANLLVTIGVA</sequence>
<accession>A0A8J6MCX3</accession>
<evidence type="ECO:0000256" key="3">
    <source>
        <dbReference type="ARBA" id="ARBA00036324"/>
    </source>
</evidence>
<name>A0A8J6MCX3_9FIRM</name>
<dbReference type="GO" id="GO:0006004">
    <property type="term" value="P:fucose metabolic process"/>
    <property type="evidence" value="ECO:0007669"/>
    <property type="project" value="TreeGrafter"/>
</dbReference>
<evidence type="ECO:0000313" key="4">
    <source>
        <dbReference type="EMBL" id="MBC5737345.1"/>
    </source>
</evidence>
<dbReference type="SUPFAM" id="SSF102546">
    <property type="entry name" value="RbsD-like"/>
    <property type="match status" value="1"/>
</dbReference>
<dbReference type="GO" id="GO:0036373">
    <property type="term" value="F:L-fucose mutarotase activity"/>
    <property type="evidence" value="ECO:0007669"/>
    <property type="project" value="UniProtKB-EC"/>
</dbReference>
<proteinExistence type="predicted"/>
<dbReference type="PANTHER" id="PTHR31690:SF4">
    <property type="entry name" value="FUCOSE MUTAROTASE"/>
    <property type="match status" value="1"/>
</dbReference>
<comment type="catalytic activity">
    <reaction evidence="1">
        <text>beta-D-ribopyranose = beta-D-ribofuranose</text>
        <dbReference type="Rhea" id="RHEA:25432"/>
        <dbReference type="ChEBI" id="CHEBI:27476"/>
        <dbReference type="ChEBI" id="CHEBI:47002"/>
        <dbReference type="EC" id="5.4.99.62"/>
    </reaction>
</comment>
<comment type="catalytic activity">
    <reaction evidence="3">
        <text>alpha-L-fucose = beta-L-fucose</text>
        <dbReference type="Rhea" id="RHEA:25580"/>
        <dbReference type="ChEBI" id="CHEBI:42548"/>
        <dbReference type="ChEBI" id="CHEBI:42589"/>
        <dbReference type="EC" id="5.1.3.29"/>
    </reaction>
</comment>
<evidence type="ECO:0000256" key="1">
    <source>
        <dbReference type="ARBA" id="ARBA00000223"/>
    </source>
</evidence>
<evidence type="ECO:0000313" key="5">
    <source>
        <dbReference type="Proteomes" id="UP000607645"/>
    </source>
</evidence>
<dbReference type="InterPro" id="IPR050443">
    <property type="entry name" value="RbsD/FucU_mutarotase"/>
</dbReference>
<dbReference type="InterPro" id="IPR007721">
    <property type="entry name" value="RbsD_FucU"/>
</dbReference>
<dbReference type="Proteomes" id="UP000607645">
    <property type="component" value="Unassembled WGS sequence"/>
</dbReference>
<dbReference type="PANTHER" id="PTHR31690">
    <property type="entry name" value="FUCOSE MUTAROTASE"/>
    <property type="match status" value="1"/>
</dbReference>
<dbReference type="Gene3D" id="3.40.1650.10">
    <property type="entry name" value="RbsD-like domain"/>
    <property type="match status" value="1"/>
</dbReference>
<evidence type="ECO:0000256" key="2">
    <source>
        <dbReference type="ARBA" id="ARBA00023235"/>
    </source>
</evidence>
<dbReference type="AlphaFoldDB" id="A0A8J6MCX3"/>
<organism evidence="4 5">
    <name type="scientific">Lawsonibacter faecis</name>
    <dbReference type="NCBI Taxonomy" id="2763052"/>
    <lineage>
        <taxon>Bacteria</taxon>
        <taxon>Bacillati</taxon>
        <taxon>Bacillota</taxon>
        <taxon>Clostridia</taxon>
        <taxon>Eubacteriales</taxon>
        <taxon>Oscillospiraceae</taxon>
        <taxon>Lawsonibacter</taxon>
    </lineage>
</organism>
<dbReference type="InterPro" id="IPR023750">
    <property type="entry name" value="RbsD-like_sf"/>
</dbReference>